<evidence type="ECO:0000313" key="1">
    <source>
        <dbReference type="EMBL" id="MPM93567.1"/>
    </source>
</evidence>
<comment type="caution">
    <text evidence="1">The sequence shown here is derived from an EMBL/GenBank/DDBJ whole genome shotgun (WGS) entry which is preliminary data.</text>
</comment>
<dbReference type="EMBL" id="VSSQ01040346">
    <property type="protein sequence ID" value="MPM93567.1"/>
    <property type="molecule type" value="Genomic_DNA"/>
</dbReference>
<reference evidence="1" key="1">
    <citation type="submission" date="2019-08" db="EMBL/GenBank/DDBJ databases">
        <authorList>
            <person name="Kucharzyk K."/>
            <person name="Murdoch R.W."/>
            <person name="Higgins S."/>
            <person name="Loffler F."/>
        </authorList>
    </citation>
    <scope>NUCLEOTIDE SEQUENCE</scope>
</reference>
<gene>
    <name evidence="1" type="ORF">SDC9_140706</name>
</gene>
<name>A0A645DW17_9ZZZZ</name>
<proteinExistence type="predicted"/>
<dbReference type="AlphaFoldDB" id="A0A645DW17"/>
<accession>A0A645DW17</accession>
<organism evidence="1">
    <name type="scientific">bioreactor metagenome</name>
    <dbReference type="NCBI Taxonomy" id="1076179"/>
    <lineage>
        <taxon>unclassified sequences</taxon>
        <taxon>metagenomes</taxon>
        <taxon>ecological metagenomes</taxon>
    </lineage>
</organism>
<protein>
    <submittedName>
        <fullName evidence="1">Uncharacterized protein</fullName>
    </submittedName>
</protein>
<sequence>MAGDGVAILAGLHIDGAFALGRERIGPLKVAGLIYRKLHVVHIHNAGRIIHNTGNGYIRRGSIKGGRVRRRYREI</sequence>